<dbReference type="AlphaFoldDB" id="A0A1V8YNZ2"/>
<sequence>MNTCNHPIDFEGFSVVLCKKDKQESLLKCLKDQALFITQKKLMILQKKWPPFPYLKVKDQVLLNLSENKEELSHYQEKLKIDPLLLNKDSEQLILFDKIKLQLLHALLAKKEKIIIEDFLDLLSISEKQELLYLLADLVKKHKIAVLLLTHEESIAYSPYVNHLRVEN</sequence>
<reference evidence="1 2" key="1">
    <citation type="journal article" date="2017" name="BMC Microbiol.">
        <title>Comparative genomics of Enterococcus spp. isolated from bovine feces.</title>
        <authorList>
            <person name="Beukers A.G."/>
            <person name="Zaheer R."/>
            <person name="Goji N."/>
            <person name="Amoako K.K."/>
            <person name="Chaves A.V."/>
            <person name="Ward M.P."/>
            <person name="McAllister T.A."/>
        </authorList>
    </citation>
    <scope>NUCLEOTIDE SEQUENCE [LARGE SCALE GENOMIC DNA]</scope>
    <source>
        <strain evidence="1 2">F1129D 143</strain>
    </source>
</reference>
<dbReference type="STRING" id="112904.BH747_11930"/>
<dbReference type="EMBL" id="MJEA01000017">
    <property type="protein sequence ID" value="OQO68384.1"/>
    <property type="molecule type" value="Genomic_DNA"/>
</dbReference>
<accession>A0A1V8YNZ2</accession>
<name>A0A1V8YNZ2_9ENTE</name>
<dbReference type="OrthoDB" id="2194793at2"/>
<organism evidence="1 2">
    <name type="scientific">Enterococcus villorum</name>
    <dbReference type="NCBI Taxonomy" id="112904"/>
    <lineage>
        <taxon>Bacteria</taxon>
        <taxon>Bacillati</taxon>
        <taxon>Bacillota</taxon>
        <taxon>Bacilli</taxon>
        <taxon>Lactobacillales</taxon>
        <taxon>Enterococcaceae</taxon>
        <taxon>Enterococcus</taxon>
    </lineage>
</organism>
<evidence type="ECO:0000313" key="2">
    <source>
        <dbReference type="Proteomes" id="UP000192477"/>
    </source>
</evidence>
<protein>
    <recommendedName>
        <fullName evidence="3">ABC transporter ATP-binding protein</fullName>
    </recommendedName>
</protein>
<dbReference type="RefSeq" id="WP_081184751.1">
    <property type="nucleotide sequence ID" value="NZ_MJEA01000017.1"/>
</dbReference>
<evidence type="ECO:0008006" key="3">
    <source>
        <dbReference type="Google" id="ProtNLM"/>
    </source>
</evidence>
<evidence type="ECO:0000313" key="1">
    <source>
        <dbReference type="EMBL" id="OQO68384.1"/>
    </source>
</evidence>
<proteinExistence type="predicted"/>
<dbReference type="Proteomes" id="UP000192477">
    <property type="component" value="Unassembled WGS sequence"/>
</dbReference>
<gene>
    <name evidence="1" type="ORF">BH747_11930</name>
</gene>
<comment type="caution">
    <text evidence="1">The sequence shown here is derived from an EMBL/GenBank/DDBJ whole genome shotgun (WGS) entry which is preliminary data.</text>
</comment>